<dbReference type="Pfam" id="PF02289">
    <property type="entry name" value="MCH"/>
    <property type="match status" value="1"/>
</dbReference>
<evidence type="ECO:0000256" key="9">
    <source>
        <dbReference type="ARBA" id="ARBA00022801"/>
    </source>
</evidence>
<evidence type="ECO:0000256" key="8">
    <source>
        <dbReference type="ARBA" id="ARBA00022563"/>
    </source>
</evidence>
<proteinExistence type="inferred from homology"/>
<dbReference type="Proteomes" id="UP001204445">
    <property type="component" value="Unassembled WGS sequence"/>
</dbReference>
<evidence type="ECO:0000256" key="11">
    <source>
        <dbReference type="ARBA" id="ARBA00048684"/>
    </source>
</evidence>
<evidence type="ECO:0000256" key="3">
    <source>
        <dbReference type="ARBA" id="ARBA00005087"/>
    </source>
</evidence>
<reference evidence="13" key="1">
    <citation type="submission" date="2022-08" db="EMBL/GenBank/DDBJ databases">
        <title>Genomic Encyclopedia of Type Strains, Phase III (KMG-III): the genomes of soil and plant-associated and newly described type strains.</title>
        <authorList>
            <person name="Whitman W."/>
        </authorList>
    </citation>
    <scope>NUCLEOTIDE SEQUENCE</scope>
    <source>
        <strain evidence="13">HMT 1</strain>
    </source>
</reference>
<evidence type="ECO:0000256" key="12">
    <source>
        <dbReference type="HAMAP-Rule" id="MF_00486"/>
    </source>
</evidence>
<evidence type="ECO:0000256" key="6">
    <source>
        <dbReference type="ARBA" id="ARBA00020597"/>
    </source>
</evidence>
<organism evidence="13 14">
    <name type="scientific">Methylohalomonas lacus</name>
    <dbReference type="NCBI Taxonomy" id="398773"/>
    <lineage>
        <taxon>Bacteria</taxon>
        <taxon>Pseudomonadati</taxon>
        <taxon>Pseudomonadota</taxon>
        <taxon>Gammaproteobacteria</taxon>
        <taxon>Methylohalomonadales</taxon>
        <taxon>Methylohalomonadaceae</taxon>
        <taxon>Methylohalomonas</taxon>
    </lineage>
</organism>
<dbReference type="NCBIfam" id="TIGR03120">
    <property type="entry name" value="one_C_mch"/>
    <property type="match status" value="1"/>
</dbReference>
<dbReference type="EC" id="3.5.4.27" evidence="5 12"/>
<dbReference type="GO" id="GO:0005737">
    <property type="term" value="C:cytoplasm"/>
    <property type="evidence" value="ECO:0007669"/>
    <property type="project" value="UniProtKB-SubCell"/>
</dbReference>
<dbReference type="GO" id="GO:0046294">
    <property type="term" value="P:formaldehyde catabolic process"/>
    <property type="evidence" value="ECO:0007669"/>
    <property type="project" value="UniProtKB-UniRule"/>
</dbReference>
<dbReference type="InterPro" id="IPR003209">
    <property type="entry name" value="METHMP_CycHdrlase"/>
</dbReference>
<dbReference type="RefSeq" id="WP_259057468.1">
    <property type="nucleotide sequence ID" value="NZ_JANUCT010000023.1"/>
</dbReference>
<evidence type="ECO:0000256" key="5">
    <source>
        <dbReference type="ARBA" id="ARBA00012765"/>
    </source>
</evidence>
<dbReference type="Gene3D" id="3.10.340.11">
    <property type="entry name" value="Methenyltetrahydromethanopterin Cyclohydrolase, Chain A, domain 1"/>
    <property type="match status" value="1"/>
</dbReference>
<keyword evidence="14" id="KW-1185">Reference proteome</keyword>
<dbReference type="GO" id="GO:0006730">
    <property type="term" value="P:one-carbon metabolic process"/>
    <property type="evidence" value="ECO:0007669"/>
    <property type="project" value="UniProtKB-UniRule"/>
</dbReference>
<evidence type="ECO:0000256" key="4">
    <source>
        <dbReference type="ARBA" id="ARBA00006902"/>
    </source>
</evidence>
<comment type="pathway">
    <text evidence="3 12">One-carbon metabolism; formaldehyde degradation; formate from formaldehyde (H(4)MPT route): step 3/5.</text>
</comment>
<evidence type="ECO:0000256" key="2">
    <source>
        <dbReference type="ARBA" id="ARBA00004496"/>
    </source>
</evidence>
<keyword evidence="8 12" id="KW-0554">One-carbon metabolism</keyword>
<dbReference type="Gene3D" id="3.30.1030.10">
    <property type="entry name" value="Methenyltetrahydromethanopterin Cyclohydrolase, Chain A, domain 2"/>
    <property type="match status" value="1"/>
</dbReference>
<evidence type="ECO:0000256" key="7">
    <source>
        <dbReference type="ARBA" id="ARBA00022490"/>
    </source>
</evidence>
<dbReference type="EMBL" id="JANUCT010000023">
    <property type="protein sequence ID" value="MCS3904466.1"/>
    <property type="molecule type" value="Genomic_DNA"/>
</dbReference>
<evidence type="ECO:0000313" key="14">
    <source>
        <dbReference type="Proteomes" id="UP001204445"/>
    </source>
</evidence>
<evidence type="ECO:0000313" key="13">
    <source>
        <dbReference type="EMBL" id="MCS3904466.1"/>
    </source>
</evidence>
<comment type="function">
    <text evidence="1 12">Catalyzes the hydrolysis of methenyl-H(4)MPT(+) to 5-formyl-H(4)MPT.</text>
</comment>
<evidence type="ECO:0000256" key="10">
    <source>
        <dbReference type="ARBA" id="ARBA00030468"/>
    </source>
</evidence>
<accession>A0AAE3L2F3</accession>
<dbReference type="HAMAP" id="MF_00486">
    <property type="entry name" value="McH"/>
    <property type="match status" value="1"/>
</dbReference>
<dbReference type="GO" id="GO:0018759">
    <property type="term" value="F:methenyltetrahydromethanopterin cyclohydrolase activity"/>
    <property type="evidence" value="ECO:0007669"/>
    <property type="project" value="UniProtKB-UniRule"/>
</dbReference>
<evidence type="ECO:0000256" key="1">
    <source>
        <dbReference type="ARBA" id="ARBA00004058"/>
    </source>
</evidence>
<comment type="caution">
    <text evidence="13">The sequence shown here is derived from an EMBL/GenBank/DDBJ whole genome shotgun (WGS) entry which is preliminary data.</text>
</comment>
<protein>
    <recommendedName>
        <fullName evidence="6 12">Methenyltetrahydromethanopterin cyclohydrolase</fullName>
        <ecNumber evidence="5 12">3.5.4.27</ecNumber>
    </recommendedName>
    <alternativeName>
        <fullName evidence="10 12">Methenyl-H4MPT cyclohydrolase</fullName>
    </alternativeName>
</protein>
<comment type="subcellular location">
    <subcellularLocation>
        <location evidence="2 12">Cytoplasm</location>
    </subcellularLocation>
</comment>
<comment type="catalytic activity">
    <reaction evidence="11 12">
        <text>5,10-methenyl-5,6,7,8-tetrahydromethanopterin + H2O = N(5)-formyl-5,6,7,8-tetrahydromethanopterin + H(+)</text>
        <dbReference type="Rhea" id="RHEA:19053"/>
        <dbReference type="ChEBI" id="CHEBI:15377"/>
        <dbReference type="ChEBI" id="CHEBI:15378"/>
        <dbReference type="ChEBI" id="CHEBI:58018"/>
        <dbReference type="ChEBI" id="CHEBI:58337"/>
        <dbReference type="EC" id="3.5.4.27"/>
    </reaction>
</comment>
<name>A0AAE3L2F3_9GAMM</name>
<gene>
    <name evidence="12" type="primary">mch</name>
    <name evidence="13" type="ORF">J2T55_002502</name>
</gene>
<comment type="similarity">
    <text evidence="4 12">Belongs to the MCH family.</text>
</comment>
<sequence length="325" mass="34587">MTDKPENRPSVNQLTAPLVDALVDDADLLRLGVSTMDNGTRVIDAGIEARGGLEAGRLIAEICMGGLGSVSLRASSSFKRWAWNLDVYSTEPVLACLGSQYAGWALSHGEGKSAFFGLGSGPGRAMGSKEDLFKELGYRDSGDSACLVMEVDQLPPVELVDKIAEMCGIKADKLTLILTPTSSLAGCVQVVGRVLETALHKAHALEFPLEKIVDGAGSAPLCPPSGDFLTAMSRTNDAILFAGQVQLFVDADDDDAKQLAEQLPSSASKDYGKPFGEIFKAVNYDFYQIDPMLFSPARVTVSVMKSGKSYHAGSLDEPLLDRSFG</sequence>
<keyword evidence="7 12" id="KW-0963">Cytoplasm</keyword>
<keyword evidence="9 12" id="KW-0378">Hydrolase</keyword>
<dbReference type="SUPFAM" id="SSF56199">
    <property type="entry name" value="Methenyltetrahydromethanopterin cyclohydrolase"/>
    <property type="match status" value="1"/>
</dbReference>
<dbReference type="AlphaFoldDB" id="A0AAE3L2F3"/>
<dbReference type="CDD" id="cd00545">
    <property type="entry name" value="MCH"/>
    <property type="match status" value="1"/>
</dbReference>